<dbReference type="Proteomes" id="UP000030129">
    <property type="component" value="Unassembled WGS sequence"/>
</dbReference>
<dbReference type="AlphaFoldDB" id="A0A0A2LHX5"/>
<organism evidence="2 3">
    <name type="scientific">Flavobacterium beibuense F44-8</name>
    <dbReference type="NCBI Taxonomy" id="1406840"/>
    <lineage>
        <taxon>Bacteria</taxon>
        <taxon>Pseudomonadati</taxon>
        <taxon>Bacteroidota</taxon>
        <taxon>Flavobacteriia</taxon>
        <taxon>Flavobacteriales</taxon>
        <taxon>Flavobacteriaceae</taxon>
        <taxon>Flavobacterium</taxon>
    </lineage>
</organism>
<dbReference type="STRING" id="1406840.Q763_16675"/>
<dbReference type="EMBL" id="JRLV01000026">
    <property type="protein sequence ID" value="KGO78821.1"/>
    <property type="molecule type" value="Genomic_DNA"/>
</dbReference>
<evidence type="ECO:0008006" key="4">
    <source>
        <dbReference type="Google" id="ProtNLM"/>
    </source>
</evidence>
<reference evidence="2 3" key="1">
    <citation type="submission" date="2013-09" db="EMBL/GenBank/DDBJ databases">
        <authorList>
            <person name="Zeng Z."/>
            <person name="Chen C."/>
        </authorList>
    </citation>
    <scope>NUCLEOTIDE SEQUENCE [LARGE SCALE GENOMIC DNA]</scope>
    <source>
        <strain evidence="2 3">F44-8</strain>
    </source>
</reference>
<keyword evidence="3" id="KW-1185">Reference proteome</keyword>
<evidence type="ECO:0000313" key="3">
    <source>
        <dbReference type="Proteomes" id="UP000030129"/>
    </source>
</evidence>
<evidence type="ECO:0000313" key="2">
    <source>
        <dbReference type="EMBL" id="KGO78821.1"/>
    </source>
</evidence>
<evidence type="ECO:0000256" key="1">
    <source>
        <dbReference type="SAM" id="MobiDB-lite"/>
    </source>
</evidence>
<feature type="region of interest" description="Disordered" evidence="1">
    <location>
        <begin position="33"/>
        <end position="53"/>
    </location>
</feature>
<proteinExistence type="predicted"/>
<dbReference type="eggNOG" id="ENOG5031TSG">
    <property type="taxonomic scope" value="Bacteria"/>
</dbReference>
<name>A0A0A2LHX5_9FLAO</name>
<accession>A0A0A2LHX5</accession>
<sequence>MNHGQPHTVGLYQPAPSEKATAVARAVGGVRPMDATPQRQCRNTKGQKTAPARSHAANGFLKSVFLPKLEKNQTLQDSKETAKTERDFYTSLSQLSEHYHIAPMPTQQYGYPYNVALALWEVGEQLKHRITDFDNLCLLQDKGNTFLLCEERYNTGSTLYYIPVAPLYHMLRDPKRKASAHLLLSVCTYLYHIADIPYYRQGNSYLYWMYEMMTDWIEQDEQSEETAANRRELEQAALIGDCMEKKMYNPENLNVFENRLRNFKPRDAFDRDCLTIAREGFALYQTCPNERVYRNIPKGDYYGEGYEDNEVILMDKYVSFIADTKGWLYERLSDFVNNEFNEYGEIEEPAICKSFDGKPIAQGNLDFENRLFTLMDNLCGLLYNYEP</sequence>
<comment type="caution">
    <text evidence="2">The sequence shown here is derived from an EMBL/GenBank/DDBJ whole genome shotgun (WGS) entry which is preliminary data.</text>
</comment>
<feature type="compositionally biased region" description="Polar residues" evidence="1">
    <location>
        <begin position="37"/>
        <end position="47"/>
    </location>
</feature>
<gene>
    <name evidence="2" type="ORF">Q763_16675</name>
</gene>
<protein>
    <recommendedName>
        <fullName evidence="4">PRTRC system protein F</fullName>
    </recommendedName>
</protein>